<accession>A0AB39XD70</accession>
<dbReference type="AlphaFoldDB" id="A0AB39XD70"/>
<name>A0AB39XD70_9BRAD</name>
<reference evidence="1" key="1">
    <citation type="submission" date="2024-08" db="EMBL/GenBank/DDBJ databases">
        <authorList>
            <person name="Chaddad Z."/>
            <person name="Lamrabet M."/>
            <person name="Bouhnik O."/>
            <person name="Alami S."/>
            <person name="Wipf D."/>
            <person name="Courty P.E."/>
            <person name="Missbah El Idrissi M."/>
        </authorList>
    </citation>
    <scope>NUCLEOTIDE SEQUENCE</scope>
    <source>
        <strain evidence="1">LLZ17</strain>
    </source>
</reference>
<organism evidence="1">
    <name type="scientific">Bradyrhizobium sp. LLZ17</name>
    <dbReference type="NCBI Taxonomy" id="3239388"/>
    <lineage>
        <taxon>Bacteria</taxon>
        <taxon>Pseudomonadati</taxon>
        <taxon>Pseudomonadota</taxon>
        <taxon>Alphaproteobacteria</taxon>
        <taxon>Hyphomicrobiales</taxon>
        <taxon>Nitrobacteraceae</taxon>
        <taxon>Bradyrhizobium</taxon>
    </lineage>
</organism>
<gene>
    <name evidence="1" type="ORF">AB8Z38_24650</name>
</gene>
<protein>
    <recommendedName>
        <fullName evidence="2">DUF4410 domain-containing protein</fullName>
    </recommendedName>
</protein>
<proteinExistence type="predicted"/>
<dbReference type="RefSeq" id="WP_369720349.1">
    <property type="nucleotide sequence ID" value="NZ_CP165734.1"/>
</dbReference>
<evidence type="ECO:0000313" key="1">
    <source>
        <dbReference type="EMBL" id="XDV55910.1"/>
    </source>
</evidence>
<dbReference type="EMBL" id="CP165734">
    <property type="protein sequence ID" value="XDV55910.1"/>
    <property type="molecule type" value="Genomic_DNA"/>
</dbReference>
<sequence length="144" mass="15414">MPVLLVGLSACGEKELASKHSSEAENQMKADADLMRDINRATAELERRLTEGVRAQDGVVIIRDPIIGKFFSFVLSSNSPWVLSCGAGVSVVFGTSVSGQEGSAGNDVEIRLAYNTVDEKDCAVLGRRLGKRLNAIFREAASAQ</sequence>
<evidence type="ECO:0008006" key="2">
    <source>
        <dbReference type="Google" id="ProtNLM"/>
    </source>
</evidence>